<dbReference type="FunFam" id="2.40.50.140:FF:000015">
    <property type="entry name" value="Eukaryotic translation initiation factor 2 subunit alpha"/>
    <property type="match status" value="1"/>
</dbReference>
<dbReference type="InterPro" id="IPR011488">
    <property type="entry name" value="TIF_2_asu"/>
</dbReference>
<protein>
    <recommendedName>
        <fullName evidence="4">S1 motif domain-containing protein</fullName>
    </recommendedName>
</protein>
<evidence type="ECO:0000259" key="4">
    <source>
        <dbReference type="PROSITE" id="PS50126"/>
    </source>
</evidence>
<dbReference type="Gene3D" id="2.40.50.140">
    <property type="entry name" value="Nucleic acid-binding proteins"/>
    <property type="match status" value="1"/>
</dbReference>
<dbReference type="PANTHER" id="PTHR10602:SF0">
    <property type="entry name" value="EUKARYOTIC TRANSLATION INITIATION FACTOR 2 SUBUNIT 1"/>
    <property type="match status" value="1"/>
</dbReference>
<evidence type="ECO:0000256" key="1">
    <source>
        <dbReference type="ARBA" id="ARBA00007223"/>
    </source>
</evidence>
<keyword evidence="3" id="KW-0648">Protein biosynthesis</keyword>
<dbReference type="InterPro" id="IPR024054">
    <property type="entry name" value="TIF2_asu_middle_sf"/>
</dbReference>
<sequence length="269" mass="30197">MVRVNSIDDMGVLCSLLEYNNLEGFLPLSEISRKRMRSVLRHVRVGQQQVLQVLRVDTERGYTDLSKKYIAEAERELGTEKYNKGKTVHNITKRVSETTHKDLEDIYRVYVWPLYANAASGNSAYKHPYDAFKAVAACKEGEEEDIWEGFVDVQPEVRKAFLGLIKHQMAVQPVKVGAQIELMCYSEGGIDDIKRALKAGLDLNNGQLTAVKIQLISSPLYLVWTTTLEEDKGYKCLNEVIDVIKQAITDFGGVLTVAKEPSVIGKVDA</sequence>
<comment type="similarity">
    <text evidence="1">Belongs to the eIF-2-alpha family.</text>
</comment>
<dbReference type="Pfam" id="PF07541">
    <property type="entry name" value="EIF_2_alpha"/>
    <property type="match status" value="1"/>
</dbReference>
<dbReference type="InterPro" id="IPR024055">
    <property type="entry name" value="TIF2_asu_C"/>
</dbReference>
<dbReference type="PROSITE" id="PS50126">
    <property type="entry name" value="S1"/>
    <property type="match status" value="1"/>
</dbReference>
<keyword evidence="2" id="KW-0396">Initiation factor</keyword>
<feature type="domain" description="S1 motif" evidence="4">
    <location>
        <begin position="1"/>
        <end position="68"/>
    </location>
</feature>
<organism evidence="5">
    <name type="scientific">Arcella intermedia</name>
    <dbReference type="NCBI Taxonomy" id="1963864"/>
    <lineage>
        <taxon>Eukaryota</taxon>
        <taxon>Amoebozoa</taxon>
        <taxon>Tubulinea</taxon>
        <taxon>Elardia</taxon>
        <taxon>Arcellinida</taxon>
        <taxon>Sphaerothecina</taxon>
        <taxon>Arcellidae</taxon>
        <taxon>Arcella</taxon>
    </lineage>
</organism>
<dbReference type="InterPro" id="IPR012340">
    <property type="entry name" value="NA-bd_OB-fold"/>
</dbReference>
<evidence type="ECO:0000256" key="3">
    <source>
        <dbReference type="ARBA" id="ARBA00022917"/>
    </source>
</evidence>
<proteinExistence type="inferred from homology"/>
<dbReference type="Pfam" id="PF00575">
    <property type="entry name" value="S1"/>
    <property type="match status" value="1"/>
</dbReference>
<dbReference type="AlphaFoldDB" id="A0A6B2LD48"/>
<accession>A0A6B2LD48</accession>
<evidence type="ECO:0000313" key="5">
    <source>
        <dbReference type="EMBL" id="NDV34820.1"/>
    </source>
</evidence>
<dbReference type="SMART" id="SM00316">
    <property type="entry name" value="S1"/>
    <property type="match status" value="1"/>
</dbReference>
<dbReference type="InterPro" id="IPR003029">
    <property type="entry name" value="S1_domain"/>
</dbReference>
<dbReference type="Gene3D" id="3.30.70.1130">
    <property type="entry name" value="EIF_2_alpha"/>
    <property type="match status" value="1"/>
</dbReference>
<dbReference type="Gene3D" id="1.10.150.190">
    <property type="entry name" value="Translation initiation factor 2, subunit 1, domain 2"/>
    <property type="match status" value="1"/>
</dbReference>
<dbReference type="CDD" id="cd04452">
    <property type="entry name" value="S1_IF2_alpha"/>
    <property type="match status" value="1"/>
</dbReference>
<dbReference type="GO" id="GO:0003743">
    <property type="term" value="F:translation initiation factor activity"/>
    <property type="evidence" value="ECO:0007669"/>
    <property type="project" value="UniProtKB-KW"/>
</dbReference>
<dbReference type="PANTHER" id="PTHR10602">
    <property type="entry name" value="EUKARYOTIC TRANSLATION INITIATION FACTOR 2 SUBUNIT 1"/>
    <property type="match status" value="1"/>
</dbReference>
<dbReference type="InterPro" id="IPR044126">
    <property type="entry name" value="S1_IF2_alpha"/>
</dbReference>
<dbReference type="SUPFAM" id="SSF50249">
    <property type="entry name" value="Nucleic acid-binding proteins"/>
    <property type="match status" value="1"/>
</dbReference>
<dbReference type="GO" id="GO:0043022">
    <property type="term" value="F:ribosome binding"/>
    <property type="evidence" value="ECO:0007669"/>
    <property type="project" value="TreeGrafter"/>
</dbReference>
<evidence type="ECO:0000256" key="2">
    <source>
        <dbReference type="ARBA" id="ARBA00022540"/>
    </source>
</evidence>
<dbReference type="GO" id="GO:0003723">
    <property type="term" value="F:RNA binding"/>
    <property type="evidence" value="ECO:0007669"/>
    <property type="project" value="InterPro"/>
</dbReference>
<dbReference type="SUPFAM" id="SSF110993">
    <property type="entry name" value="eIF-2-alpha, C-terminal domain"/>
    <property type="match status" value="1"/>
</dbReference>
<dbReference type="EMBL" id="GIBP01005851">
    <property type="protein sequence ID" value="NDV34820.1"/>
    <property type="molecule type" value="Transcribed_RNA"/>
</dbReference>
<reference evidence="5" key="1">
    <citation type="journal article" date="2020" name="J. Eukaryot. Microbiol.">
        <title>De novo Sequencing, Assembly and Annotation of the Transcriptome for the Free-Living Testate Amoeba Arcella intermedia.</title>
        <authorList>
            <person name="Ribeiro G.M."/>
            <person name="Porfirio-Sousa A.L."/>
            <person name="Maurer-Alcala X.X."/>
            <person name="Katz L.A."/>
            <person name="Lahr D.J.G."/>
        </authorList>
    </citation>
    <scope>NUCLEOTIDE SEQUENCE</scope>
</reference>
<dbReference type="SUPFAM" id="SSF116742">
    <property type="entry name" value="eIF2alpha middle domain-like"/>
    <property type="match status" value="1"/>
</dbReference>
<name>A0A6B2LD48_9EUKA</name>